<accession>A0A151JFQ0</accession>
<proteinExistence type="predicted"/>
<comment type="caution">
    <text evidence="1">The sequence shown here is derived from an EMBL/GenBank/DDBJ whole genome shotgun (WGS) entry which is preliminary data.</text>
</comment>
<evidence type="ECO:0000313" key="2">
    <source>
        <dbReference type="Proteomes" id="UP000075349"/>
    </source>
</evidence>
<gene>
    <name evidence="1" type="ORF">AUQ44_01415</name>
</gene>
<protein>
    <submittedName>
        <fullName evidence="1">Uncharacterized protein</fullName>
    </submittedName>
</protein>
<dbReference type="AlphaFoldDB" id="A0A151JFQ0"/>
<dbReference type="EMBL" id="LOMK01000001">
    <property type="protein sequence ID" value="KYN24600.1"/>
    <property type="molecule type" value="Genomic_DNA"/>
</dbReference>
<sequence length="62" mass="6980">MVVVFFSSFGHSFRFLGKSALFGNGSFEQLPQLSFGIARGQQVWRKVALEVCVCFEFAENDL</sequence>
<dbReference type="Proteomes" id="UP000075349">
    <property type="component" value="Unassembled WGS sequence"/>
</dbReference>
<evidence type="ECO:0000313" key="1">
    <source>
        <dbReference type="EMBL" id="KYN24600.1"/>
    </source>
</evidence>
<reference evidence="2" key="1">
    <citation type="submission" date="2015-12" db="EMBL/GenBank/DDBJ databases">
        <authorList>
            <person name="Tarr C.L."/>
            <person name="Gladney L.M."/>
        </authorList>
    </citation>
    <scope>NUCLEOTIDE SEQUENCE [LARGE SCALE GENOMIC DNA]</scope>
    <source>
        <strain evidence="2">2756-81</strain>
    </source>
</reference>
<organism evidence="1 2">
    <name type="scientific">Vibrio cidicii</name>
    <dbReference type="NCBI Taxonomy" id="1763883"/>
    <lineage>
        <taxon>Bacteria</taxon>
        <taxon>Pseudomonadati</taxon>
        <taxon>Pseudomonadota</taxon>
        <taxon>Gammaproteobacteria</taxon>
        <taxon>Vibrionales</taxon>
        <taxon>Vibrionaceae</taxon>
        <taxon>Vibrio</taxon>
    </lineage>
</organism>
<name>A0A151JFQ0_9VIBR</name>